<keyword evidence="1 8" id="KW-0436">Ligase</keyword>
<dbReference type="InterPro" id="IPR008988">
    <property type="entry name" value="Transcriptional_repressor_C"/>
</dbReference>
<keyword evidence="2" id="KW-0547">Nucleotide-binding</keyword>
<protein>
    <recommendedName>
        <fullName evidence="5">biotin--[biotin carboxyl-carrier protein] ligase</fullName>
        <ecNumber evidence="5">6.3.4.15</ecNumber>
    </recommendedName>
</protein>
<sequence>MRCWIPPTPIYWPGLVRNGRAARFAWPSANKAGRGRLGRSWVSPFGAGLFGSLLWRFDGQPAGLSGLSLATGIAVARSLRALGVTEVGLKWPNDVLWRERKLGGILLESGASAGTLHVVAGIGLNVALPRQAALVIDQPWVDLREILGNGEMSRNRLAALLINELVEIFGRFEQGGFADLAQEWAGFDLMAGRRVRLRLPNAAVTGIVRGVDASGALLLESADGRVNTYLGGEIGLRLEP</sequence>
<dbReference type="GO" id="GO:0004077">
    <property type="term" value="F:biotin--[biotin carboxyl-carrier protein] ligase activity"/>
    <property type="evidence" value="ECO:0007669"/>
    <property type="project" value="UniProtKB-EC"/>
</dbReference>
<dbReference type="InterPro" id="IPR004408">
    <property type="entry name" value="Biotin_CoA_COase_ligase"/>
</dbReference>
<keyword evidence="4" id="KW-0092">Biotin</keyword>
<dbReference type="NCBIfam" id="TIGR00121">
    <property type="entry name" value="birA_ligase"/>
    <property type="match status" value="1"/>
</dbReference>
<gene>
    <name evidence="8" type="ORF">E4P82_12250</name>
</gene>
<comment type="catalytic activity">
    <reaction evidence="6">
        <text>biotin + L-lysyl-[protein] + ATP = N(6)-biotinyl-L-lysyl-[protein] + AMP + diphosphate + H(+)</text>
        <dbReference type="Rhea" id="RHEA:11756"/>
        <dbReference type="Rhea" id="RHEA-COMP:9752"/>
        <dbReference type="Rhea" id="RHEA-COMP:10505"/>
        <dbReference type="ChEBI" id="CHEBI:15378"/>
        <dbReference type="ChEBI" id="CHEBI:29969"/>
        <dbReference type="ChEBI" id="CHEBI:30616"/>
        <dbReference type="ChEBI" id="CHEBI:33019"/>
        <dbReference type="ChEBI" id="CHEBI:57586"/>
        <dbReference type="ChEBI" id="CHEBI:83144"/>
        <dbReference type="ChEBI" id="CHEBI:456215"/>
        <dbReference type="EC" id="6.3.4.15"/>
    </reaction>
</comment>
<evidence type="ECO:0000256" key="5">
    <source>
        <dbReference type="ARBA" id="ARBA00024227"/>
    </source>
</evidence>
<keyword evidence="3" id="KW-0067">ATP-binding</keyword>
<dbReference type="InterPro" id="IPR004143">
    <property type="entry name" value="BPL_LPL_catalytic"/>
</dbReference>
<dbReference type="EC" id="6.3.4.15" evidence="5"/>
<dbReference type="PANTHER" id="PTHR12835">
    <property type="entry name" value="BIOTIN PROTEIN LIGASE"/>
    <property type="match status" value="1"/>
</dbReference>
<evidence type="ECO:0000256" key="6">
    <source>
        <dbReference type="ARBA" id="ARBA00047846"/>
    </source>
</evidence>
<dbReference type="Pfam" id="PF02237">
    <property type="entry name" value="BPL_C"/>
    <property type="match status" value="1"/>
</dbReference>
<dbReference type="PANTHER" id="PTHR12835:SF5">
    <property type="entry name" value="BIOTIN--PROTEIN LIGASE"/>
    <property type="match status" value="1"/>
</dbReference>
<name>A0ABX1TKI9_9GAMM</name>
<dbReference type="Pfam" id="PF03099">
    <property type="entry name" value="BPL_LplA_LipB"/>
    <property type="match status" value="1"/>
</dbReference>
<reference evidence="8 9" key="1">
    <citation type="submission" date="2019-03" db="EMBL/GenBank/DDBJ databases">
        <title>Metabolic reconstructions from genomes of highly enriched 'Candidatus Accumulibacter' and 'Candidatus Competibacter' bioreactor populations.</title>
        <authorList>
            <person name="Annavajhala M.K."/>
            <person name="Welles L."/>
            <person name="Abbas B."/>
            <person name="Sorokin D."/>
            <person name="Park H."/>
            <person name="Van Loosdrecht M."/>
            <person name="Chandran K."/>
        </authorList>
    </citation>
    <scope>NUCLEOTIDE SEQUENCE [LARGE SCALE GENOMIC DNA]</scope>
    <source>
        <strain evidence="8 9">SBR_G</strain>
    </source>
</reference>
<keyword evidence="9" id="KW-1185">Reference proteome</keyword>
<evidence type="ECO:0000256" key="3">
    <source>
        <dbReference type="ARBA" id="ARBA00022840"/>
    </source>
</evidence>
<organism evidence="8 9">
    <name type="scientific">Candidatus Competibacter phosphatis</name>
    <dbReference type="NCBI Taxonomy" id="221280"/>
    <lineage>
        <taxon>Bacteria</taxon>
        <taxon>Pseudomonadati</taxon>
        <taxon>Pseudomonadota</taxon>
        <taxon>Gammaproteobacteria</taxon>
        <taxon>Candidatus Competibacteraceae</taxon>
        <taxon>Candidatus Competibacter</taxon>
    </lineage>
</organism>
<dbReference type="Gene3D" id="2.30.30.100">
    <property type="match status" value="1"/>
</dbReference>
<dbReference type="PROSITE" id="PS51733">
    <property type="entry name" value="BPL_LPL_CATALYTIC"/>
    <property type="match status" value="1"/>
</dbReference>
<dbReference type="InterPro" id="IPR003142">
    <property type="entry name" value="BPL_C"/>
</dbReference>
<evidence type="ECO:0000259" key="7">
    <source>
        <dbReference type="PROSITE" id="PS51733"/>
    </source>
</evidence>
<dbReference type="SUPFAM" id="SSF55681">
    <property type="entry name" value="Class II aaRS and biotin synthetases"/>
    <property type="match status" value="1"/>
</dbReference>
<evidence type="ECO:0000313" key="9">
    <source>
        <dbReference type="Proteomes" id="UP000760480"/>
    </source>
</evidence>
<dbReference type="Gene3D" id="3.30.930.10">
    <property type="entry name" value="Bira Bifunctional Protein, Domain 2"/>
    <property type="match status" value="1"/>
</dbReference>
<dbReference type="CDD" id="cd16442">
    <property type="entry name" value="BPL"/>
    <property type="match status" value="1"/>
</dbReference>
<comment type="caution">
    <text evidence="8">The sequence shown here is derived from an EMBL/GenBank/DDBJ whole genome shotgun (WGS) entry which is preliminary data.</text>
</comment>
<accession>A0ABX1TKI9</accession>
<proteinExistence type="predicted"/>
<evidence type="ECO:0000256" key="1">
    <source>
        <dbReference type="ARBA" id="ARBA00022598"/>
    </source>
</evidence>
<evidence type="ECO:0000256" key="4">
    <source>
        <dbReference type="ARBA" id="ARBA00023267"/>
    </source>
</evidence>
<evidence type="ECO:0000256" key="2">
    <source>
        <dbReference type="ARBA" id="ARBA00022741"/>
    </source>
</evidence>
<dbReference type="EMBL" id="SPMZ01000034">
    <property type="protein sequence ID" value="NMQ19901.1"/>
    <property type="molecule type" value="Genomic_DNA"/>
</dbReference>
<evidence type="ECO:0000313" key="8">
    <source>
        <dbReference type="EMBL" id="NMQ19901.1"/>
    </source>
</evidence>
<dbReference type="SUPFAM" id="SSF50037">
    <property type="entry name" value="C-terminal domain of transcriptional repressors"/>
    <property type="match status" value="1"/>
</dbReference>
<feature type="domain" description="BPL/LPL catalytic" evidence="7">
    <location>
        <begin position="1"/>
        <end position="173"/>
    </location>
</feature>
<dbReference type="InterPro" id="IPR045864">
    <property type="entry name" value="aa-tRNA-synth_II/BPL/LPL"/>
</dbReference>
<dbReference type="Proteomes" id="UP000760480">
    <property type="component" value="Unassembled WGS sequence"/>
</dbReference>